<proteinExistence type="inferred from homology"/>
<feature type="region of interest" description="Disordered" evidence="11">
    <location>
        <begin position="127"/>
        <end position="150"/>
    </location>
</feature>
<keyword evidence="6" id="KW-0381">Hypersensitive response</keyword>
<comment type="function">
    <text evidence="1">Confers resistance to late blight (Phytophthora infestans) races carrying the avirulence gene Avr1. Resistance proteins guard the plant against pathogens that contain an appropriate avirulence protein via an indirect interaction with this avirulence protein. That triggers a defense system including the hypersensitive response, which restricts the pathogen growth.</text>
</comment>
<dbReference type="InterPro" id="IPR055414">
    <property type="entry name" value="LRR_R13L4/SHOC2-like"/>
</dbReference>
<dbReference type="InterPro" id="IPR036388">
    <property type="entry name" value="WH-like_DNA-bd_sf"/>
</dbReference>
<accession>A0ABD1HKC9</accession>
<evidence type="ECO:0000256" key="1">
    <source>
        <dbReference type="ARBA" id="ARBA00002074"/>
    </source>
</evidence>
<organism evidence="15 16">
    <name type="scientific">Salvia divinorum</name>
    <name type="common">Maria pastora</name>
    <name type="synonym">Diviner's sage</name>
    <dbReference type="NCBI Taxonomy" id="28513"/>
    <lineage>
        <taxon>Eukaryota</taxon>
        <taxon>Viridiplantae</taxon>
        <taxon>Streptophyta</taxon>
        <taxon>Embryophyta</taxon>
        <taxon>Tracheophyta</taxon>
        <taxon>Spermatophyta</taxon>
        <taxon>Magnoliopsida</taxon>
        <taxon>eudicotyledons</taxon>
        <taxon>Gunneridae</taxon>
        <taxon>Pentapetalae</taxon>
        <taxon>asterids</taxon>
        <taxon>lamiids</taxon>
        <taxon>Lamiales</taxon>
        <taxon>Lamiaceae</taxon>
        <taxon>Nepetoideae</taxon>
        <taxon>Mentheae</taxon>
        <taxon>Salviinae</taxon>
        <taxon>Salvia</taxon>
        <taxon>Salvia subgen. Calosphace</taxon>
    </lineage>
</organism>
<dbReference type="Gene3D" id="1.10.8.430">
    <property type="entry name" value="Helical domain of apoptotic protease-activating factors"/>
    <property type="match status" value="1"/>
</dbReference>
<dbReference type="Pfam" id="PF23598">
    <property type="entry name" value="LRR_14"/>
    <property type="match status" value="1"/>
</dbReference>
<dbReference type="Gene3D" id="3.80.10.10">
    <property type="entry name" value="Ribonuclease Inhibitor"/>
    <property type="match status" value="1"/>
</dbReference>
<dbReference type="PANTHER" id="PTHR23155:SF1152">
    <property type="entry name" value="AAA+ ATPASE DOMAIN-CONTAINING PROTEIN"/>
    <property type="match status" value="1"/>
</dbReference>
<evidence type="ECO:0000256" key="6">
    <source>
        <dbReference type="ARBA" id="ARBA00022667"/>
    </source>
</evidence>
<feature type="domain" description="Disease resistance protein winged helix" evidence="13">
    <location>
        <begin position="416"/>
        <end position="480"/>
    </location>
</feature>
<feature type="domain" description="Disease resistance R13L4/SHOC-2-like LRR" evidence="14">
    <location>
        <begin position="511"/>
        <end position="715"/>
    </location>
</feature>
<dbReference type="GO" id="GO:0051607">
    <property type="term" value="P:defense response to virus"/>
    <property type="evidence" value="ECO:0007669"/>
    <property type="project" value="UniProtKB-ARBA"/>
</dbReference>
<keyword evidence="4" id="KW-0963">Cytoplasm</keyword>
<dbReference type="SUPFAM" id="SSF52540">
    <property type="entry name" value="P-loop containing nucleoside triphosphate hydrolases"/>
    <property type="match status" value="1"/>
</dbReference>
<evidence type="ECO:0000256" key="9">
    <source>
        <dbReference type="ARBA" id="ARBA00022821"/>
    </source>
</evidence>
<dbReference type="Pfam" id="PF23559">
    <property type="entry name" value="WHD_DRP"/>
    <property type="match status" value="1"/>
</dbReference>
<evidence type="ECO:0000259" key="12">
    <source>
        <dbReference type="Pfam" id="PF00931"/>
    </source>
</evidence>
<protein>
    <submittedName>
        <fullName evidence="15">Late blight resistance protein R1B-14</fullName>
    </submittedName>
</protein>
<keyword evidence="7" id="KW-0677">Repeat</keyword>
<comment type="similarity">
    <text evidence="3">Belongs to the disease resistance NB-LRR family.</text>
</comment>
<sequence length="845" mass="96468">MAYAVSHSLIQTINRILNLDAKKYPISDEGKQRIEDLLARIKTIKHFLEKYPKESASFETDVSNAANQAEDVMEHFIYEHYRWNLKADKMAAVGRPRNRTEILYDFRELNIVMEEITPIAEKMAEIQRKAEQQHGVRPATTSSSAPLPPPEYETVTVGLEKYLKNIKDLLCGQPSSLRQIVPITGMGGIGKTTLARTVYEDEDVITDFPVRAWIVVSHNYKTENIFGELLYALEKQIPENLVDKSETVENKLHRILTLKKYLIVVDDLWSTKAWDDIRKAFGDPKKCDGSRIVITTRDENVASHVSSSPPHKMELMDSKDSWTLLKLKAFRDRDLALDMKKIAEEVVVGCGGLPLAIVLIAGILSGAEANTEAWGEIAKDVKSAVENDHEFGKRIALSYTYLPVDLRPCFLYMGGFPEDHEIRISKLIKLWIAEGFVGDENEAKDYLNKLVRRNLPLITSLKSNSEFKSCNIHDMVRDMAKSQALDENYERRLSIGHPDLTRLARAYASTLRSCLTFQPNESSLGGLRKFKLLRVLDVVDTDAYSLPAPVFELFHLRYLAFGCPMEVPYAISRLQNLRALIVRPSKRLRHHSNDNVDLPLEIWMMPLLTHLVSFYDLLPDPKGAASALKELLTLSVVKKLICTEQMMGLIHNLKKLAITYFGDKYPNEDYQLHNLALLTQLEKLTLVVKKGSLLQMKAWPVFPETLKKLTLSGWRFPWEDMKAIAALPELRVLKLRDHAFEGGAWSTIEEDSDDEGELFVKLEYLMIEESDLEKWETEKDHFPALKRIMLSRCGKLKEISKDIGNILELKLIEVDRTNESLLESVQGIRDTQKEVYGRVFVVRQL</sequence>
<keyword evidence="16" id="KW-1185">Reference proteome</keyword>
<dbReference type="GO" id="GO:0005737">
    <property type="term" value="C:cytoplasm"/>
    <property type="evidence" value="ECO:0007669"/>
    <property type="project" value="UniProtKB-SubCell"/>
</dbReference>
<dbReference type="InterPro" id="IPR058922">
    <property type="entry name" value="WHD_DRP"/>
</dbReference>
<evidence type="ECO:0000256" key="8">
    <source>
        <dbReference type="ARBA" id="ARBA00022741"/>
    </source>
</evidence>
<evidence type="ECO:0000256" key="5">
    <source>
        <dbReference type="ARBA" id="ARBA00022614"/>
    </source>
</evidence>
<evidence type="ECO:0000313" key="16">
    <source>
        <dbReference type="Proteomes" id="UP001567538"/>
    </source>
</evidence>
<dbReference type="InterPro" id="IPR027417">
    <property type="entry name" value="P-loop_NTPase"/>
</dbReference>
<dbReference type="Gene3D" id="3.40.50.300">
    <property type="entry name" value="P-loop containing nucleotide triphosphate hydrolases"/>
    <property type="match status" value="1"/>
</dbReference>
<dbReference type="Gene3D" id="1.10.10.10">
    <property type="entry name" value="Winged helix-like DNA-binding domain superfamily/Winged helix DNA-binding domain"/>
    <property type="match status" value="1"/>
</dbReference>
<dbReference type="Pfam" id="PF00931">
    <property type="entry name" value="NB-ARC"/>
    <property type="match status" value="1"/>
</dbReference>
<keyword evidence="8" id="KW-0547">Nucleotide-binding</keyword>
<evidence type="ECO:0000256" key="4">
    <source>
        <dbReference type="ARBA" id="ARBA00022490"/>
    </source>
</evidence>
<feature type="domain" description="NB-ARC" evidence="12">
    <location>
        <begin position="161"/>
        <end position="333"/>
    </location>
</feature>
<dbReference type="EMBL" id="JBEAFC010000005">
    <property type="protein sequence ID" value="KAL1555476.1"/>
    <property type="molecule type" value="Genomic_DNA"/>
</dbReference>
<evidence type="ECO:0000256" key="7">
    <source>
        <dbReference type="ARBA" id="ARBA00022737"/>
    </source>
</evidence>
<dbReference type="SUPFAM" id="SSF52058">
    <property type="entry name" value="L domain-like"/>
    <property type="match status" value="1"/>
</dbReference>
<dbReference type="GO" id="GO:0005524">
    <property type="term" value="F:ATP binding"/>
    <property type="evidence" value="ECO:0007669"/>
    <property type="project" value="UniProtKB-KW"/>
</dbReference>
<dbReference type="InterPro" id="IPR042197">
    <property type="entry name" value="Apaf_helical"/>
</dbReference>
<dbReference type="AlphaFoldDB" id="A0ABD1HKC9"/>
<evidence type="ECO:0000256" key="3">
    <source>
        <dbReference type="ARBA" id="ARBA00008894"/>
    </source>
</evidence>
<evidence type="ECO:0000256" key="2">
    <source>
        <dbReference type="ARBA" id="ARBA00004496"/>
    </source>
</evidence>
<dbReference type="InterPro" id="IPR032675">
    <property type="entry name" value="LRR_dom_sf"/>
</dbReference>
<reference evidence="15 16" key="1">
    <citation type="submission" date="2024-06" db="EMBL/GenBank/DDBJ databases">
        <title>A chromosome level genome sequence of Diviner's sage (Salvia divinorum).</title>
        <authorList>
            <person name="Ford S.A."/>
            <person name="Ro D.-K."/>
            <person name="Ness R.W."/>
            <person name="Phillips M.A."/>
        </authorList>
    </citation>
    <scope>NUCLEOTIDE SEQUENCE [LARGE SCALE GENOMIC DNA]</scope>
    <source>
        <strain evidence="15">SAF-2024a</strain>
        <tissue evidence="15">Leaf</tissue>
    </source>
</reference>
<keyword evidence="5" id="KW-0433">Leucine-rich repeat</keyword>
<dbReference type="PRINTS" id="PR00364">
    <property type="entry name" value="DISEASERSIST"/>
</dbReference>
<dbReference type="Gene3D" id="1.20.5.4130">
    <property type="match status" value="1"/>
</dbReference>
<dbReference type="PANTHER" id="PTHR23155">
    <property type="entry name" value="DISEASE RESISTANCE PROTEIN RP"/>
    <property type="match status" value="1"/>
</dbReference>
<comment type="subcellular location">
    <subcellularLocation>
        <location evidence="2">Cytoplasm</location>
    </subcellularLocation>
</comment>
<evidence type="ECO:0000313" key="15">
    <source>
        <dbReference type="EMBL" id="KAL1555476.1"/>
    </source>
</evidence>
<evidence type="ECO:0000259" key="13">
    <source>
        <dbReference type="Pfam" id="PF23559"/>
    </source>
</evidence>
<comment type="caution">
    <text evidence="15">The sequence shown here is derived from an EMBL/GenBank/DDBJ whole genome shotgun (WGS) entry which is preliminary data.</text>
</comment>
<dbReference type="InterPro" id="IPR002182">
    <property type="entry name" value="NB-ARC"/>
</dbReference>
<dbReference type="InterPro" id="IPR044974">
    <property type="entry name" value="Disease_R_plants"/>
</dbReference>
<dbReference type="GO" id="GO:0009626">
    <property type="term" value="P:plant-type hypersensitive response"/>
    <property type="evidence" value="ECO:0007669"/>
    <property type="project" value="UniProtKB-KW"/>
</dbReference>
<evidence type="ECO:0000256" key="11">
    <source>
        <dbReference type="SAM" id="MobiDB-lite"/>
    </source>
</evidence>
<name>A0ABD1HKC9_SALDI</name>
<keyword evidence="10" id="KW-0067">ATP-binding</keyword>
<evidence type="ECO:0000259" key="14">
    <source>
        <dbReference type="Pfam" id="PF23598"/>
    </source>
</evidence>
<keyword evidence="9" id="KW-0611">Plant defense</keyword>
<dbReference type="FunFam" id="1.10.10.10:FF:000322">
    <property type="entry name" value="Probable disease resistance protein At1g63360"/>
    <property type="match status" value="1"/>
</dbReference>
<gene>
    <name evidence="15" type="ORF">AAHA92_11210</name>
</gene>
<evidence type="ECO:0000256" key="10">
    <source>
        <dbReference type="ARBA" id="ARBA00022840"/>
    </source>
</evidence>
<dbReference type="Proteomes" id="UP001567538">
    <property type="component" value="Unassembled WGS sequence"/>
</dbReference>
<dbReference type="FunFam" id="3.40.50.300:FF:001091">
    <property type="entry name" value="Probable disease resistance protein At1g61300"/>
    <property type="match status" value="1"/>
</dbReference>